<protein>
    <submittedName>
        <fullName evidence="2">MbtH family protein</fullName>
    </submittedName>
</protein>
<dbReference type="OrthoDB" id="7584480at2"/>
<accession>A0A368T2M4</accession>
<dbReference type="InterPro" id="IPR005153">
    <property type="entry name" value="MbtH-like_dom"/>
</dbReference>
<feature type="domain" description="MbtH-like" evidence="1">
    <location>
        <begin position="3"/>
        <end position="53"/>
    </location>
</feature>
<dbReference type="EMBL" id="QEIN01000149">
    <property type="protein sequence ID" value="RCV55299.1"/>
    <property type="molecule type" value="Genomic_DNA"/>
</dbReference>
<dbReference type="RefSeq" id="WP_114399749.1">
    <property type="nucleotide sequence ID" value="NZ_QEIM01000150.1"/>
</dbReference>
<dbReference type="InterPro" id="IPR037407">
    <property type="entry name" value="MLP_fam"/>
</dbReference>
<evidence type="ECO:0000313" key="3">
    <source>
        <dbReference type="Proteomes" id="UP000253318"/>
    </source>
</evidence>
<dbReference type="Pfam" id="PF03621">
    <property type="entry name" value="MbtH"/>
    <property type="match status" value="1"/>
</dbReference>
<evidence type="ECO:0000259" key="1">
    <source>
        <dbReference type="SMART" id="SM00923"/>
    </source>
</evidence>
<dbReference type="SUPFAM" id="SSF160582">
    <property type="entry name" value="MbtH-like"/>
    <property type="match status" value="1"/>
</dbReference>
<reference evidence="2 3" key="1">
    <citation type="submission" date="2018-04" db="EMBL/GenBank/DDBJ databases">
        <title>Novel actinobacteria from marine sediment.</title>
        <authorList>
            <person name="Ng Z.Y."/>
            <person name="Tan G.Y.A."/>
        </authorList>
    </citation>
    <scope>NUCLEOTIDE SEQUENCE [LARGE SCALE GENOMIC DNA]</scope>
    <source>
        <strain evidence="2 3">TPS81</strain>
    </source>
</reference>
<organism evidence="2 3">
    <name type="scientific">Marinitenerispora sediminis</name>
    <dbReference type="NCBI Taxonomy" id="1931232"/>
    <lineage>
        <taxon>Bacteria</taxon>
        <taxon>Bacillati</taxon>
        <taxon>Actinomycetota</taxon>
        <taxon>Actinomycetes</taxon>
        <taxon>Streptosporangiales</taxon>
        <taxon>Nocardiopsidaceae</taxon>
        <taxon>Marinitenerispora</taxon>
    </lineage>
</organism>
<dbReference type="PANTHER" id="PTHR38444:SF1">
    <property type="entry name" value="ENTEROBACTIN BIOSYNTHESIS PROTEIN YBDZ"/>
    <property type="match status" value="1"/>
</dbReference>
<dbReference type="Proteomes" id="UP000253318">
    <property type="component" value="Unassembled WGS sequence"/>
</dbReference>
<dbReference type="PANTHER" id="PTHR38444">
    <property type="entry name" value="ENTEROBACTIN BIOSYNTHESIS PROTEIN YBDZ"/>
    <property type="match status" value="1"/>
</dbReference>
<proteinExistence type="predicted"/>
<evidence type="ECO:0000313" key="2">
    <source>
        <dbReference type="EMBL" id="RCV55299.1"/>
    </source>
</evidence>
<keyword evidence="3" id="KW-1185">Reference proteome</keyword>
<name>A0A368T2M4_9ACTN</name>
<dbReference type="GO" id="GO:0019290">
    <property type="term" value="P:siderophore biosynthetic process"/>
    <property type="evidence" value="ECO:0007669"/>
    <property type="project" value="TreeGrafter"/>
</dbReference>
<dbReference type="SMART" id="SM00923">
    <property type="entry name" value="MbtH"/>
    <property type="match status" value="1"/>
</dbReference>
<comment type="caution">
    <text evidence="2">The sequence shown here is derived from an EMBL/GenBank/DDBJ whole genome shotgun (WGS) entry which is preliminary data.</text>
</comment>
<gene>
    <name evidence="2" type="ORF">DEF24_18120</name>
</gene>
<dbReference type="Gene3D" id="3.90.820.10">
    <property type="entry name" value="Structural Genomics, Unknown Function 30-nov-00 1gh9 Mol_id"/>
    <property type="match status" value="1"/>
</dbReference>
<dbReference type="GO" id="GO:0005829">
    <property type="term" value="C:cytosol"/>
    <property type="evidence" value="ECO:0007669"/>
    <property type="project" value="TreeGrafter"/>
</dbReference>
<sequence length="69" mass="7701">MSNPFEDDDATYLVLVNAEGQHSLWPSFAAVPDGWEVALAETSRAAALEYVERNWTDMRPKSLIEAMGE</sequence>
<dbReference type="InterPro" id="IPR038020">
    <property type="entry name" value="MbtH-like_sf"/>
</dbReference>
<dbReference type="AlphaFoldDB" id="A0A368T2M4"/>